<dbReference type="AlphaFoldDB" id="A0AAD6AYX7"/>
<organism evidence="1 2">
    <name type="scientific">Pogonophryne albipinna</name>
    <dbReference type="NCBI Taxonomy" id="1090488"/>
    <lineage>
        <taxon>Eukaryota</taxon>
        <taxon>Metazoa</taxon>
        <taxon>Chordata</taxon>
        <taxon>Craniata</taxon>
        <taxon>Vertebrata</taxon>
        <taxon>Euteleostomi</taxon>
        <taxon>Actinopterygii</taxon>
        <taxon>Neopterygii</taxon>
        <taxon>Teleostei</taxon>
        <taxon>Neoteleostei</taxon>
        <taxon>Acanthomorphata</taxon>
        <taxon>Eupercaria</taxon>
        <taxon>Perciformes</taxon>
        <taxon>Notothenioidei</taxon>
        <taxon>Pogonophryne</taxon>
    </lineage>
</organism>
<comment type="caution">
    <text evidence="1">The sequence shown here is derived from an EMBL/GenBank/DDBJ whole genome shotgun (WGS) entry which is preliminary data.</text>
</comment>
<sequence>MVSEAFLKVKEGHFVTVKRNSRAGLELCVVELKEEATSVKILERERGGKRQIAFSFPSTDGHYSPKVNKKKLQLEKIADVSEIHEPYHWFEKVDLHINEHYGLRSVGNPVKTVRHALSSQMKHEETNHTFDNKTADFPAGFDGVNRQRVPGQSVAKSPEAEVCVRLFLESLPKKLSFAKENLRRHSAAEQTQHFGHILSEDFSFLSPEDHLTV</sequence>
<keyword evidence="2" id="KW-1185">Reference proteome</keyword>
<dbReference type="Proteomes" id="UP001219934">
    <property type="component" value="Unassembled WGS sequence"/>
</dbReference>
<evidence type="ECO:0000313" key="1">
    <source>
        <dbReference type="EMBL" id="KAJ4933292.1"/>
    </source>
</evidence>
<dbReference type="EMBL" id="JAPTMU010000013">
    <property type="protein sequence ID" value="KAJ4933292.1"/>
    <property type="molecule type" value="Genomic_DNA"/>
</dbReference>
<proteinExistence type="predicted"/>
<gene>
    <name evidence="1" type="ORF">JOQ06_030125</name>
</gene>
<evidence type="ECO:0000313" key="2">
    <source>
        <dbReference type="Proteomes" id="UP001219934"/>
    </source>
</evidence>
<accession>A0AAD6AYX7</accession>
<protein>
    <submittedName>
        <fullName evidence="1">Uncharacterized protein</fullName>
    </submittedName>
</protein>
<reference evidence="1" key="1">
    <citation type="submission" date="2022-11" db="EMBL/GenBank/DDBJ databases">
        <title>Chromosome-level genome of Pogonophryne albipinna.</title>
        <authorList>
            <person name="Jo E."/>
        </authorList>
    </citation>
    <scope>NUCLEOTIDE SEQUENCE</scope>
    <source>
        <strain evidence="1">SGF0006</strain>
        <tissue evidence="1">Muscle</tissue>
    </source>
</reference>
<name>A0AAD6AYX7_9TELE</name>